<evidence type="ECO:0000256" key="4">
    <source>
        <dbReference type="ARBA" id="ARBA00022386"/>
    </source>
</evidence>
<keyword evidence="8" id="KW-0238">DNA-binding</keyword>
<keyword evidence="6" id="KW-0678">Repressor</keyword>
<reference evidence="15 16" key="1">
    <citation type="submission" date="2018-09" db="EMBL/GenBank/DDBJ databases">
        <title>Zymobacter palmae IAM14233 (=T109) whole genome analysis.</title>
        <authorList>
            <person name="Yanase H."/>
        </authorList>
    </citation>
    <scope>NUCLEOTIDE SEQUENCE [LARGE SCALE GENOMIC DNA]</scope>
    <source>
        <strain evidence="15 16">IAM14233</strain>
    </source>
</reference>
<evidence type="ECO:0000256" key="11">
    <source>
        <dbReference type="ARBA" id="ARBA00023211"/>
    </source>
</evidence>
<dbReference type="GO" id="GO:0046983">
    <property type="term" value="F:protein dimerization activity"/>
    <property type="evidence" value="ECO:0007669"/>
    <property type="project" value="InterPro"/>
</dbReference>
<dbReference type="Pfam" id="PF01325">
    <property type="entry name" value="Fe_dep_repress"/>
    <property type="match status" value="1"/>
</dbReference>
<comment type="subcellular location">
    <subcellularLocation>
        <location evidence="1">Cytoplasm</location>
    </subcellularLocation>
</comment>
<feature type="domain" description="HTH dtxR-type" evidence="14">
    <location>
        <begin position="77"/>
        <end position="137"/>
    </location>
</feature>
<evidence type="ECO:0000313" key="16">
    <source>
        <dbReference type="Proteomes" id="UP000267342"/>
    </source>
</evidence>
<dbReference type="InterPro" id="IPR001367">
    <property type="entry name" value="Fe_dep_repressor"/>
</dbReference>
<name>A0A348HEM5_9GAMM</name>
<dbReference type="SUPFAM" id="SSF47979">
    <property type="entry name" value="Iron-dependent repressor protein, dimerization domain"/>
    <property type="match status" value="1"/>
</dbReference>
<evidence type="ECO:0000256" key="13">
    <source>
        <dbReference type="ARBA" id="ARBA00032593"/>
    </source>
</evidence>
<dbReference type="SUPFAM" id="SSF46785">
    <property type="entry name" value="Winged helix' DNA-binding domain"/>
    <property type="match status" value="1"/>
</dbReference>
<keyword evidence="10" id="KW-0804">Transcription</keyword>
<dbReference type="GO" id="GO:0005737">
    <property type="term" value="C:cytoplasm"/>
    <property type="evidence" value="ECO:0007669"/>
    <property type="project" value="UniProtKB-SubCell"/>
</dbReference>
<dbReference type="InterPro" id="IPR036390">
    <property type="entry name" value="WH_DNA-bd_sf"/>
</dbReference>
<evidence type="ECO:0000256" key="8">
    <source>
        <dbReference type="ARBA" id="ARBA00023125"/>
    </source>
</evidence>
<accession>A0A348HEM5</accession>
<dbReference type="InterPro" id="IPR036421">
    <property type="entry name" value="Fe_dep_repressor_sf"/>
</dbReference>
<dbReference type="NCBIfam" id="NF008273">
    <property type="entry name" value="PRK11050.1"/>
    <property type="match status" value="1"/>
</dbReference>
<organism evidence="15 16">
    <name type="scientific">Zymobacter palmae</name>
    <dbReference type="NCBI Taxonomy" id="33074"/>
    <lineage>
        <taxon>Bacteria</taxon>
        <taxon>Pseudomonadati</taxon>
        <taxon>Pseudomonadota</taxon>
        <taxon>Gammaproteobacteria</taxon>
        <taxon>Oceanospirillales</taxon>
        <taxon>Halomonadaceae</taxon>
        <taxon>Zymobacter group</taxon>
        <taxon>Zymobacter</taxon>
    </lineage>
</organism>
<keyword evidence="5" id="KW-0963">Cytoplasm</keyword>
<dbReference type="Pfam" id="PF02742">
    <property type="entry name" value="Fe_dep_repr_C"/>
    <property type="match status" value="1"/>
</dbReference>
<dbReference type="Proteomes" id="UP000267342">
    <property type="component" value="Chromosome"/>
</dbReference>
<comment type="function">
    <text evidence="12">In the presence of manganese, represses expression of mntH and mntS. Up-regulates expression of mntP.</text>
</comment>
<dbReference type="PANTHER" id="PTHR33238">
    <property type="entry name" value="IRON (METAL) DEPENDENT REPRESSOR, DTXR FAMILY"/>
    <property type="match status" value="1"/>
</dbReference>
<dbReference type="InterPro" id="IPR050536">
    <property type="entry name" value="DtxR_MntR_Metal-Reg"/>
</dbReference>
<dbReference type="InterPro" id="IPR022687">
    <property type="entry name" value="HTH_DTXR"/>
</dbReference>
<dbReference type="Gene3D" id="1.10.60.10">
    <property type="entry name" value="Iron dependent repressor, metal binding and dimerisation domain"/>
    <property type="match status" value="1"/>
</dbReference>
<evidence type="ECO:0000256" key="3">
    <source>
        <dbReference type="ARBA" id="ARBA00011738"/>
    </source>
</evidence>
<evidence type="ECO:0000256" key="6">
    <source>
        <dbReference type="ARBA" id="ARBA00022491"/>
    </source>
</evidence>
<gene>
    <name evidence="15" type="ORF">ZBT109_1317</name>
</gene>
<dbReference type="GO" id="GO:0046914">
    <property type="term" value="F:transition metal ion binding"/>
    <property type="evidence" value="ECO:0007669"/>
    <property type="project" value="InterPro"/>
</dbReference>
<keyword evidence="9" id="KW-0010">Activator</keyword>
<comment type="similarity">
    <text evidence="2">Belongs to the DtxR/MntR family.</text>
</comment>
<keyword evidence="7" id="KW-0805">Transcription regulation</keyword>
<dbReference type="PROSITE" id="PS50944">
    <property type="entry name" value="HTH_DTXR"/>
    <property type="match status" value="1"/>
</dbReference>
<dbReference type="KEGG" id="zpl:ZBT109_1317"/>
<dbReference type="PANTHER" id="PTHR33238:SF11">
    <property type="entry name" value="TRANSCRIPTIONAL REGULATOR MNTR"/>
    <property type="match status" value="1"/>
</dbReference>
<dbReference type="SMART" id="SM00529">
    <property type="entry name" value="HTH_DTXR"/>
    <property type="match status" value="1"/>
</dbReference>
<proteinExistence type="inferred from homology"/>
<keyword evidence="11" id="KW-0464">Manganese</keyword>
<evidence type="ECO:0000256" key="2">
    <source>
        <dbReference type="ARBA" id="ARBA00007871"/>
    </source>
</evidence>
<sequence>MCCVGWPSGNAPLSTGSKANAPCYVWVSLRSSIAYDRACGTIRTYQVPFTARFIEIGAMPLPSHHEHFERVRQDHQRELVEDYVEEIAWLHEHVGEARASDLAERFGVSPAAVSKVVTRLKRDGLVNARPYRGIFLTEEGVDMARHVAERHEIVMTLLRTLGVSEDIARADSEGIEHHCSEETVAAMQRFLAKHGPRSTQ</sequence>
<dbReference type="InterPro" id="IPR036388">
    <property type="entry name" value="WH-like_DNA-bd_sf"/>
</dbReference>
<comment type="subunit">
    <text evidence="3">Homodimer.</text>
</comment>
<evidence type="ECO:0000313" key="15">
    <source>
        <dbReference type="EMBL" id="BBG30077.1"/>
    </source>
</evidence>
<evidence type="ECO:0000256" key="5">
    <source>
        <dbReference type="ARBA" id="ARBA00022490"/>
    </source>
</evidence>
<dbReference type="GO" id="GO:0003677">
    <property type="term" value="F:DNA binding"/>
    <property type="evidence" value="ECO:0007669"/>
    <property type="project" value="UniProtKB-KW"/>
</dbReference>
<keyword evidence="16" id="KW-1185">Reference proteome</keyword>
<protein>
    <recommendedName>
        <fullName evidence="4">Transcriptional regulator MntR</fullName>
    </recommendedName>
    <alternativeName>
        <fullName evidence="13">Manganese transport regulator</fullName>
    </alternativeName>
</protein>
<dbReference type="EMBL" id="AP018933">
    <property type="protein sequence ID" value="BBG30077.1"/>
    <property type="molecule type" value="Genomic_DNA"/>
</dbReference>
<evidence type="ECO:0000256" key="9">
    <source>
        <dbReference type="ARBA" id="ARBA00023159"/>
    </source>
</evidence>
<dbReference type="STRING" id="1123510.GCA_000620025_00311"/>
<dbReference type="InterPro" id="IPR022689">
    <property type="entry name" value="Iron_dep_repressor"/>
</dbReference>
<dbReference type="Gene3D" id="1.10.10.10">
    <property type="entry name" value="Winged helix-like DNA-binding domain superfamily/Winged helix DNA-binding domain"/>
    <property type="match status" value="1"/>
</dbReference>
<evidence type="ECO:0000256" key="7">
    <source>
        <dbReference type="ARBA" id="ARBA00023015"/>
    </source>
</evidence>
<evidence type="ECO:0000256" key="10">
    <source>
        <dbReference type="ARBA" id="ARBA00023163"/>
    </source>
</evidence>
<dbReference type="GO" id="GO:0003700">
    <property type="term" value="F:DNA-binding transcription factor activity"/>
    <property type="evidence" value="ECO:0007669"/>
    <property type="project" value="InterPro"/>
</dbReference>
<evidence type="ECO:0000256" key="12">
    <source>
        <dbReference type="ARBA" id="ARBA00025185"/>
    </source>
</evidence>
<evidence type="ECO:0000256" key="1">
    <source>
        <dbReference type="ARBA" id="ARBA00004496"/>
    </source>
</evidence>
<evidence type="ECO:0000259" key="14">
    <source>
        <dbReference type="PROSITE" id="PS50944"/>
    </source>
</evidence>
<dbReference type="AlphaFoldDB" id="A0A348HEM5"/>